<evidence type="ECO:0000259" key="3">
    <source>
        <dbReference type="Pfam" id="PF01425"/>
    </source>
</evidence>
<dbReference type="PANTHER" id="PTHR43372:SF3">
    <property type="entry name" value="AT07710P-RELATED"/>
    <property type="match status" value="1"/>
</dbReference>
<dbReference type="GO" id="GO:0012505">
    <property type="term" value="C:endomembrane system"/>
    <property type="evidence" value="ECO:0007669"/>
    <property type="project" value="TreeGrafter"/>
</dbReference>
<proteinExistence type="inferred from homology"/>
<evidence type="ECO:0000313" key="4">
    <source>
        <dbReference type="EMBL" id="KAK9884495.1"/>
    </source>
</evidence>
<sequence length="504" mass="55476">MGYGSYISLWIRTPRRKVQVSKPENKLLMLSATKLAKLIRERKISSVDVIRAYIHRIKEVNPLINAVVENRFEKAIKEAEEVDDSLKRSNSTESLQANKPLLGVPLTVKASCKLSGMDFSVGLNIRKHIKADSDGHTVARIKSSGAIPLLVSNTPESGISWYCHNNLTGITCNPYDISRSSGGSSGGEGALVGSGASVIGIGSDIAGSIRLPAMWCGVFGHKPTPRIVSLEGHFPYPVGDNTLDYFTMGPITRYAEDLKLLLDIMTPPESVHNLKLNEKVNLSKLRIYCMPEFPKNFITPNVDDAIKHGVETAANFLENKCGSEIMKENNFKENLLYCYVYSVFLILQLGGISDPLKAENRNVMLELVKASVGKSEFTIGYLFYIIMQKLNISSFYNKFNGMNEDLKKNLMEALGDDGVLICPTYSRVASKNSHVLCHFLGLTYLMPFNTIGFPSTQVPCGRNRDGLPIGLQVVAAPKQDRLCLAVAEELEKCFGGWLPPGDGC</sequence>
<dbReference type="Gene3D" id="3.90.1300.10">
    <property type="entry name" value="Amidase signature (AS) domain"/>
    <property type="match status" value="1"/>
</dbReference>
<evidence type="ECO:0000256" key="1">
    <source>
        <dbReference type="ARBA" id="ARBA00009199"/>
    </source>
</evidence>
<keyword evidence="5" id="KW-1185">Reference proteome</keyword>
<dbReference type="PIRSF" id="PIRSF001221">
    <property type="entry name" value="Amidase_fungi"/>
    <property type="match status" value="1"/>
</dbReference>
<dbReference type="InterPro" id="IPR052739">
    <property type="entry name" value="FAAH2"/>
</dbReference>
<evidence type="ECO:0000256" key="2">
    <source>
        <dbReference type="PIRSR" id="PIRSR001221-1"/>
    </source>
</evidence>
<dbReference type="AlphaFoldDB" id="A0AAW1UX05"/>
<evidence type="ECO:0000313" key="5">
    <source>
        <dbReference type="Proteomes" id="UP001431783"/>
    </source>
</evidence>
<dbReference type="InterPro" id="IPR036928">
    <property type="entry name" value="AS_sf"/>
</dbReference>
<feature type="active site" description="Charge relay system" evidence="2">
    <location>
        <position position="109"/>
    </location>
</feature>
<gene>
    <name evidence="4" type="ORF">WA026_007336</name>
</gene>
<dbReference type="Proteomes" id="UP001431783">
    <property type="component" value="Unassembled WGS sequence"/>
</dbReference>
<dbReference type="SUPFAM" id="SSF75304">
    <property type="entry name" value="Amidase signature (AS) enzymes"/>
    <property type="match status" value="1"/>
</dbReference>
<dbReference type="InterPro" id="IPR020556">
    <property type="entry name" value="Amidase_CS"/>
</dbReference>
<feature type="active site" description="Acyl-ester intermediate" evidence="2">
    <location>
        <position position="208"/>
    </location>
</feature>
<dbReference type="PANTHER" id="PTHR43372">
    <property type="entry name" value="FATTY-ACID AMIDE HYDROLASE"/>
    <property type="match status" value="1"/>
</dbReference>
<reference evidence="4 5" key="1">
    <citation type="submission" date="2023-03" db="EMBL/GenBank/DDBJ databases">
        <title>Genome insight into feeding habits of ladybird beetles.</title>
        <authorList>
            <person name="Li H.-S."/>
            <person name="Huang Y.-H."/>
            <person name="Pang H."/>
        </authorList>
    </citation>
    <scope>NUCLEOTIDE SEQUENCE [LARGE SCALE GENOMIC DNA]</scope>
    <source>
        <strain evidence="4">SYSU_2023b</strain>
        <tissue evidence="4">Whole body</tissue>
    </source>
</reference>
<dbReference type="PROSITE" id="PS00571">
    <property type="entry name" value="AMIDASES"/>
    <property type="match status" value="1"/>
</dbReference>
<dbReference type="InterPro" id="IPR023631">
    <property type="entry name" value="Amidase_dom"/>
</dbReference>
<dbReference type="EMBL" id="JARQZJ010000093">
    <property type="protein sequence ID" value="KAK9884495.1"/>
    <property type="molecule type" value="Genomic_DNA"/>
</dbReference>
<dbReference type="Pfam" id="PF01425">
    <property type="entry name" value="Amidase"/>
    <property type="match status" value="1"/>
</dbReference>
<organism evidence="4 5">
    <name type="scientific">Henosepilachna vigintioctopunctata</name>
    <dbReference type="NCBI Taxonomy" id="420089"/>
    <lineage>
        <taxon>Eukaryota</taxon>
        <taxon>Metazoa</taxon>
        <taxon>Ecdysozoa</taxon>
        <taxon>Arthropoda</taxon>
        <taxon>Hexapoda</taxon>
        <taxon>Insecta</taxon>
        <taxon>Pterygota</taxon>
        <taxon>Neoptera</taxon>
        <taxon>Endopterygota</taxon>
        <taxon>Coleoptera</taxon>
        <taxon>Polyphaga</taxon>
        <taxon>Cucujiformia</taxon>
        <taxon>Coccinelloidea</taxon>
        <taxon>Coccinellidae</taxon>
        <taxon>Epilachninae</taxon>
        <taxon>Epilachnini</taxon>
        <taxon>Henosepilachna</taxon>
    </lineage>
</organism>
<accession>A0AAW1UX05</accession>
<comment type="similarity">
    <text evidence="1">Belongs to the amidase family.</text>
</comment>
<feature type="active site" description="Charge relay system" evidence="2">
    <location>
        <position position="184"/>
    </location>
</feature>
<feature type="domain" description="Amidase" evidence="3">
    <location>
        <begin position="48"/>
        <end position="484"/>
    </location>
</feature>
<comment type="caution">
    <text evidence="4">The sequence shown here is derived from an EMBL/GenBank/DDBJ whole genome shotgun (WGS) entry which is preliminary data.</text>
</comment>
<protein>
    <recommendedName>
        <fullName evidence="3">Amidase domain-containing protein</fullName>
    </recommendedName>
</protein>
<name>A0AAW1UX05_9CUCU</name>